<evidence type="ECO:0000313" key="1">
    <source>
        <dbReference type="EMBL" id="ELY54768.1"/>
    </source>
</evidence>
<organism evidence="1 2">
    <name type="scientific">Natronolimnohabitans innermongolicus JCM 12255</name>
    <dbReference type="NCBI Taxonomy" id="1227499"/>
    <lineage>
        <taxon>Archaea</taxon>
        <taxon>Methanobacteriati</taxon>
        <taxon>Methanobacteriota</taxon>
        <taxon>Stenosarchaea group</taxon>
        <taxon>Halobacteria</taxon>
        <taxon>Halobacteriales</taxon>
        <taxon>Natrialbaceae</taxon>
        <taxon>Natronolimnohabitans</taxon>
    </lineage>
</organism>
<name>L9X2F2_9EURY</name>
<protein>
    <submittedName>
        <fullName evidence="1">Uncharacterized protein</fullName>
    </submittedName>
</protein>
<gene>
    <name evidence="1" type="ORF">C493_12384</name>
</gene>
<keyword evidence="2" id="KW-1185">Reference proteome</keyword>
<dbReference type="Proteomes" id="UP000011602">
    <property type="component" value="Unassembled WGS sequence"/>
</dbReference>
<evidence type="ECO:0000313" key="2">
    <source>
        <dbReference type="Proteomes" id="UP000011602"/>
    </source>
</evidence>
<dbReference type="STRING" id="1227499.C493_12384"/>
<accession>L9X2F2</accession>
<reference evidence="1 2" key="1">
    <citation type="journal article" date="2014" name="PLoS Genet.">
        <title>Phylogenetically driven sequencing of extremely halophilic archaea reveals strategies for static and dynamic osmo-response.</title>
        <authorList>
            <person name="Becker E.A."/>
            <person name="Seitzer P.M."/>
            <person name="Tritt A."/>
            <person name="Larsen D."/>
            <person name="Krusor M."/>
            <person name="Yao A.I."/>
            <person name="Wu D."/>
            <person name="Madern D."/>
            <person name="Eisen J.A."/>
            <person name="Darling A.E."/>
            <person name="Facciotti M.T."/>
        </authorList>
    </citation>
    <scope>NUCLEOTIDE SEQUENCE [LARGE SCALE GENOMIC DNA]</scope>
    <source>
        <strain evidence="1 2">JCM 12255</strain>
    </source>
</reference>
<sequence length="69" mass="7754">MTAGVSLELRVVPNRIGFEKSRSRSHRRPCSDRRLLAAALEVVAFGERHVPIAVDDADIDVSERSPRER</sequence>
<comment type="caution">
    <text evidence="1">The sequence shown here is derived from an EMBL/GenBank/DDBJ whole genome shotgun (WGS) entry which is preliminary data.</text>
</comment>
<dbReference type="AlphaFoldDB" id="L9X2F2"/>
<dbReference type="EMBL" id="AOHZ01000055">
    <property type="protein sequence ID" value="ELY54768.1"/>
    <property type="molecule type" value="Genomic_DNA"/>
</dbReference>
<proteinExistence type="predicted"/>